<dbReference type="InterPro" id="IPR005254">
    <property type="entry name" value="Heme_biosyn_assoc_TPR_pro"/>
</dbReference>
<dbReference type="InterPro" id="IPR019734">
    <property type="entry name" value="TPR_rpt"/>
</dbReference>
<evidence type="ECO:0000259" key="12">
    <source>
        <dbReference type="Pfam" id="PF07219"/>
    </source>
</evidence>
<sequence length="400" mass="45494">MIKILILILFTSVAVFVGPMLADTQGFVHIVFGDRIIETSVNTAIVIYVLSILLLFVMYVLLKKILNIPSRIRNGFKNRAFNRKLSAQDEAYIDFSQGQFEQSLGLLKHTCPLKKMSEKSLLVAAQAAFALEQYDFTRAALDEAKSRGRQAKLAADIVRAKLNLDIGNANAALEYLDDMNGAIKNKYISQLYIKSYLANEDYKKIFDNSKEFIKLKALTKEDARNYYIRYLEKEIKEADSKEKVEQIYRDLSREDKRNSKIMGALVYKYLKFGNPDKAQDLALDLMKEELDPVFVDSIASWEVAVPEVLIFLKKYASKNIISAQVNLPLLKAMGNLEFRAGLMPDALDDYKKALAIEPSTDIYIRIGTILTNLEKVKEATDFFRKANALIYEDKALTLKK</sequence>
<dbReference type="Pfam" id="PF07219">
    <property type="entry name" value="HemY_N"/>
    <property type="match status" value="1"/>
</dbReference>
<feature type="repeat" description="TPR" evidence="10">
    <location>
        <begin position="327"/>
        <end position="360"/>
    </location>
</feature>
<reference evidence="13 14" key="1">
    <citation type="submission" date="2016-10" db="EMBL/GenBank/DDBJ databases">
        <authorList>
            <person name="Varghese N."/>
            <person name="Submissions S."/>
        </authorList>
    </citation>
    <scope>NUCLEOTIDE SEQUENCE [LARGE SCALE GENOMIC DNA]</scope>
    <source>
        <strain evidence="13 14">22B</strain>
    </source>
</reference>
<organism evidence="13 14">
    <name type="scientific">Succinivibrio dextrinosolvens</name>
    <dbReference type="NCBI Taxonomy" id="83771"/>
    <lineage>
        <taxon>Bacteria</taxon>
        <taxon>Pseudomonadati</taxon>
        <taxon>Pseudomonadota</taxon>
        <taxon>Gammaproteobacteria</taxon>
        <taxon>Aeromonadales</taxon>
        <taxon>Succinivibrionaceae</taxon>
        <taxon>Succinivibrio</taxon>
    </lineage>
</organism>
<dbReference type="GO" id="GO:0042168">
    <property type="term" value="P:heme metabolic process"/>
    <property type="evidence" value="ECO:0007669"/>
    <property type="project" value="InterPro"/>
</dbReference>
<dbReference type="SUPFAM" id="SSF48452">
    <property type="entry name" value="TPR-like"/>
    <property type="match status" value="1"/>
</dbReference>
<dbReference type="InterPro" id="IPR010817">
    <property type="entry name" value="HemY_N"/>
</dbReference>
<evidence type="ECO:0000313" key="13">
    <source>
        <dbReference type="EMBL" id="SFJ90702.1"/>
    </source>
</evidence>
<comment type="subcellular location">
    <subcellularLocation>
        <location evidence="2">Cell inner membrane</location>
        <topology evidence="2">Multi-pass membrane protein</topology>
    </subcellularLocation>
</comment>
<evidence type="ECO:0000256" key="4">
    <source>
        <dbReference type="ARBA" id="ARBA00022475"/>
    </source>
</evidence>
<evidence type="ECO:0000313" key="14">
    <source>
        <dbReference type="Proteomes" id="UP000243374"/>
    </source>
</evidence>
<keyword evidence="10" id="KW-0802">TPR repeat</keyword>
<dbReference type="RefSeq" id="WP_074839345.1">
    <property type="nucleotide sequence ID" value="NZ_CP047056.1"/>
</dbReference>
<comment type="function">
    <text evidence="1">Involved in a late step of protoheme IX synthesis.</text>
</comment>
<evidence type="ECO:0000256" key="5">
    <source>
        <dbReference type="ARBA" id="ARBA00022519"/>
    </source>
</evidence>
<keyword evidence="9" id="KW-0627">Porphyrin biosynthesis</keyword>
<keyword evidence="4" id="KW-1003">Cell membrane</keyword>
<evidence type="ECO:0000256" key="11">
    <source>
        <dbReference type="SAM" id="Phobius"/>
    </source>
</evidence>
<proteinExistence type="predicted"/>
<keyword evidence="8 11" id="KW-0472">Membrane</keyword>
<evidence type="ECO:0000256" key="1">
    <source>
        <dbReference type="ARBA" id="ARBA00002962"/>
    </source>
</evidence>
<protein>
    <submittedName>
        <fullName evidence="13">Heme biosynthesis-associated TPR protein</fullName>
    </submittedName>
</protein>
<dbReference type="GO" id="GO:0005886">
    <property type="term" value="C:plasma membrane"/>
    <property type="evidence" value="ECO:0007669"/>
    <property type="project" value="UniProtKB-SubCell"/>
</dbReference>
<keyword evidence="6 11" id="KW-0812">Transmembrane</keyword>
<keyword evidence="14" id="KW-1185">Reference proteome</keyword>
<feature type="transmembrane region" description="Helical" evidence="11">
    <location>
        <begin position="43"/>
        <end position="62"/>
    </location>
</feature>
<keyword evidence="7 11" id="KW-1133">Transmembrane helix</keyword>
<dbReference type="InterPro" id="IPR011990">
    <property type="entry name" value="TPR-like_helical_dom_sf"/>
</dbReference>
<dbReference type="OrthoDB" id="7067577at2"/>
<evidence type="ECO:0000256" key="3">
    <source>
        <dbReference type="ARBA" id="ARBA00004744"/>
    </source>
</evidence>
<dbReference type="UniPathway" id="UPA00252"/>
<dbReference type="GO" id="GO:0006779">
    <property type="term" value="P:porphyrin-containing compound biosynthetic process"/>
    <property type="evidence" value="ECO:0007669"/>
    <property type="project" value="UniProtKB-KW"/>
</dbReference>
<dbReference type="Proteomes" id="UP000243374">
    <property type="component" value="Unassembled WGS sequence"/>
</dbReference>
<evidence type="ECO:0000256" key="7">
    <source>
        <dbReference type="ARBA" id="ARBA00022989"/>
    </source>
</evidence>
<dbReference type="AlphaFoldDB" id="A0A662Z8Q1"/>
<gene>
    <name evidence="13" type="ORF">SAMN04487865_10077</name>
</gene>
<feature type="domain" description="HemY N-terminal" evidence="12">
    <location>
        <begin position="26"/>
        <end position="129"/>
    </location>
</feature>
<evidence type="ECO:0000256" key="9">
    <source>
        <dbReference type="ARBA" id="ARBA00023244"/>
    </source>
</evidence>
<dbReference type="EMBL" id="FOSF01000007">
    <property type="protein sequence ID" value="SFJ90702.1"/>
    <property type="molecule type" value="Genomic_DNA"/>
</dbReference>
<dbReference type="PROSITE" id="PS50005">
    <property type="entry name" value="TPR"/>
    <property type="match status" value="1"/>
</dbReference>
<comment type="pathway">
    <text evidence="3">Porphyrin-containing compound metabolism; protoheme biosynthesis.</text>
</comment>
<dbReference type="Gene3D" id="1.25.40.10">
    <property type="entry name" value="Tetratricopeptide repeat domain"/>
    <property type="match status" value="1"/>
</dbReference>
<evidence type="ECO:0000256" key="8">
    <source>
        <dbReference type="ARBA" id="ARBA00023136"/>
    </source>
</evidence>
<evidence type="ECO:0000256" key="2">
    <source>
        <dbReference type="ARBA" id="ARBA00004429"/>
    </source>
</evidence>
<evidence type="ECO:0000256" key="10">
    <source>
        <dbReference type="PROSITE-ProRule" id="PRU00339"/>
    </source>
</evidence>
<accession>A0A662Z8Q1</accession>
<dbReference type="NCBIfam" id="TIGR00540">
    <property type="entry name" value="TPR_hemY_coli"/>
    <property type="match status" value="1"/>
</dbReference>
<name>A0A662Z8Q1_9GAMM</name>
<evidence type="ECO:0000256" key="6">
    <source>
        <dbReference type="ARBA" id="ARBA00022692"/>
    </source>
</evidence>
<keyword evidence="5" id="KW-0997">Cell inner membrane</keyword>